<dbReference type="EMBL" id="AKHW03002865">
    <property type="protein sequence ID" value="KYO37091.1"/>
    <property type="molecule type" value="Genomic_DNA"/>
</dbReference>
<dbReference type="Proteomes" id="UP000050525">
    <property type="component" value="Unassembled WGS sequence"/>
</dbReference>
<name>A0A151NJX2_ALLMI</name>
<keyword evidence="1" id="KW-0732">Signal</keyword>
<keyword evidence="3" id="KW-1185">Reference proteome</keyword>
<dbReference type="PROSITE" id="PS51257">
    <property type="entry name" value="PROKAR_LIPOPROTEIN"/>
    <property type="match status" value="1"/>
</dbReference>
<dbReference type="AlphaFoldDB" id="A0A151NJX2"/>
<sequence length="75" mass="8400">MKRVLACLLLAAAGCAVKQKRQPAERDYRPEAEKASAKGCANLTVVLDNWKFAILSQTKNMLLFDHHTVLPDYAR</sequence>
<accession>A0A151NJX2</accession>
<comment type="caution">
    <text evidence="2">The sequence shown here is derived from an EMBL/GenBank/DDBJ whole genome shotgun (WGS) entry which is preliminary data.</text>
</comment>
<dbReference type="PANTHER" id="PTHR41693">
    <property type="entry name" value="HEME-BINDING PROTEIN 1"/>
    <property type="match status" value="1"/>
</dbReference>
<dbReference type="PANTHER" id="PTHR41693:SF2">
    <property type="entry name" value="BIOGENESIS OF LYSOSOME-RELATED ORGANELLES COMPLEX 1 SUBUNIT 2"/>
    <property type="match status" value="1"/>
</dbReference>
<evidence type="ECO:0000313" key="2">
    <source>
        <dbReference type="EMBL" id="KYO37091.1"/>
    </source>
</evidence>
<evidence type="ECO:0000256" key="1">
    <source>
        <dbReference type="SAM" id="SignalP"/>
    </source>
</evidence>
<evidence type="ECO:0000313" key="3">
    <source>
        <dbReference type="Proteomes" id="UP000050525"/>
    </source>
</evidence>
<feature type="signal peptide" evidence="1">
    <location>
        <begin position="1"/>
        <end position="16"/>
    </location>
</feature>
<reference evidence="2 3" key="1">
    <citation type="journal article" date="2012" name="Genome Biol.">
        <title>Sequencing three crocodilian genomes to illuminate the evolution of archosaurs and amniotes.</title>
        <authorList>
            <person name="St John J.A."/>
            <person name="Braun E.L."/>
            <person name="Isberg S.R."/>
            <person name="Miles L.G."/>
            <person name="Chong A.Y."/>
            <person name="Gongora J."/>
            <person name="Dalzell P."/>
            <person name="Moran C."/>
            <person name="Bed'hom B."/>
            <person name="Abzhanov A."/>
            <person name="Burgess S.C."/>
            <person name="Cooksey A.M."/>
            <person name="Castoe T.A."/>
            <person name="Crawford N.G."/>
            <person name="Densmore L.D."/>
            <person name="Drew J.C."/>
            <person name="Edwards S.V."/>
            <person name="Faircloth B.C."/>
            <person name="Fujita M.K."/>
            <person name="Greenwold M.J."/>
            <person name="Hoffmann F.G."/>
            <person name="Howard J.M."/>
            <person name="Iguchi T."/>
            <person name="Janes D.E."/>
            <person name="Khan S.Y."/>
            <person name="Kohno S."/>
            <person name="de Koning A.J."/>
            <person name="Lance S.L."/>
            <person name="McCarthy F.M."/>
            <person name="McCormack J.E."/>
            <person name="Merchant M.E."/>
            <person name="Peterson D.G."/>
            <person name="Pollock D.D."/>
            <person name="Pourmand N."/>
            <person name="Raney B.J."/>
            <person name="Roessler K.A."/>
            <person name="Sanford J.R."/>
            <person name="Sawyer R.H."/>
            <person name="Schmidt C.J."/>
            <person name="Triplett E.W."/>
            <person name="Tuberville T.D."/>
            <person name="Venegas-Anaya M."/>
            <person name="Howard J.T."/>
            <person name="Jarvis E.D."/>
            <person name="Guillette L.J.Jr."/>
            <person name="Glenn T.C."/>
            <person name="Green R.E."/>
            <person name="Ray D.A."/>
        </authorList>
    </citation>
    <scope>NUCLEOTIDE SEQUENCE [LARGE SCALE GENOMIC DNA]</scope>
    <source>
        <strain evidence="2">KSC_2009_1</strain>
    </source>
</reference>
<protein>
    <submittedName>
        <fullName evidence="2">Uncharacterized protein</fullName>
    </submittedName>
</protein>
<gene>
    <name evidence="2" type="ORF">Y1Q_0015280</name>
</gene>
<proteinExistence type="predicted"/>
<feature type="chain" id="PRO_5007586129" evidence="1">
    <location>
        <begin position="17"/>
        <end position="75"/>
    </location>
</feature>
<organism evidence="2 3">
    <name type="scientific">Alligator mississippiensis</name>
    <name type="common">American alligator</name>
    <dbReference type="NCBI Taxonomy" id="8496"/>
    <lineage>
        <taxon>Eukaryota</taxon>
        <taxon>Metazoa</taxon>
        <taxon>Chordata</taxon>
        <taxon>Craniata</taxon>
        <taxon>Vertebrata</taxon>
        <taxon>Euteleostomi</taxon>
        <taxon>Archelosauria</taxon>
        <taxon>Archosauria</taxon>
        <taxon>Crocodylia</taxon>
        <taxon>Alligatoridae</taxon>
        <taxon>Alligatorinae</taxon>
        <taxon>Alligator</taxon>
    </lineage>
</organism>